<evidence type="ECO:0000313" key="4">
    <source>
        <dbReference type="Proteomes" id="UP000001861"/>
    </source>
</evidence>
<accession>A8N4K0</accession>
<dbReference type="KEGG" id="cci:CC1G_05978"/>
<feature type="compositionally biased region" description="Basic and acidic residues" evidence="1">
    <location>
        <begin position="122"/>
        <end position="135"/>
    </location>
</feature>
<comment type="caution">
    <text evidence="3">The sequence shown here is derived from an EMBL/GenBank/DDBJ whole genome shotgun (WGS) entry which is preliminary data.</text>
</comment>
<dbReference type="OrthoDB" id="2496395at2759"/>
<dbReference type="OMA" id="LTCLGEY"/>
<feature type="region of interest" description="Disordered" evidence="1">
    <location>
        <begin position="981"/>
        <end position="1004"/>
    </location>
</feature>
<feature type="domain" description="DUF6589" evidence="2">
    <location>
        <begin position="471"/>
        <end position="883"/>
    </location>
</feature>
<dbReference type="InterPro" id="IPR046496">
    <property type="entry name" value="DUF6589"/>
</dbReference>
<evidence type="ECO:0000256" key="1">
    <source>
        <dbReference type="SAM" id="MobiDB-lite"/>
    </source>
</evidence>
<dbReference type="eggNOG" id="ENOG502S7C8">
    <property type="taxonomic scope" value="Eukaryota"/>
</dbReference>
<feature type="compositionally biased region" description="Acidic residues" evidence="1">
    <location>
        <begin position="1055"/>
        <end position="1071"/>
    </location>
</feature>
<name>A8N4K0_COPC7</name>
<evidence type="ECO:0000313" key="3">
    <source>
        <dbReference type="EMBL" id="EAU91991.2"/>
    </source>
</evidence>
<protein>
    <recommendedName>
        <fullName evidence="2">DUF6589 domain-containing protein</fullName>
    </recommendedName>
</protein>
<feature type="compositionally biased region" description="Polar residues" evidence="1">
    <location>
        <begin position="88"/>
        <end position="103"/>
    </location>
</feature>
<feature type="compositionally biased region" description="Basic residues" evidence="1">
    <location>
        <begin position="109"/>
        <end position="121"/>
    </location>
</feature>
<feature type="region of interest" description="Disordered" evidence="1">
    <location>
        <begin position="345"/>
        <end position="388"/>
    </location>
</feature>
<dbReference type="HOGENOM" id="CLU_007061_1_0_1"/>
<dbReference type="InParanoid" id="A8N4K0"/>
<dbReference type="GeneID" id="6006206"/>
<dbReference type="Proteomes" id="UP000001861">
    <property type="component" value="Unassembled WGS sequence"/>
</dbReference>
<keyword evidence="4" id="KW-1185">Reference proteome</keyword>
<feature type="compositionally biased region" description="Polar residues" evidence="1">
    <location>
        <begin position="988"/>
        <end position="998"/>
    </location>
</feature>
<proteinExistence type="predicted"/>
<organism evidence="3 4">
    <name type="scientific">Coprinopsis cinerea (strain Okayama-7 / 130 / ATCC MYA-4618 / FGSC 9003)</name>
    <name type="common">Inky cap fungus</name>
    <name type="synonym">Hormographiella aspergillata</name>
    <dbReference type="NCBI Taxonomy" id="240176"/>
    <lineage>
        <taxon>Eukaryota</taxon>
        <taxon>Fungi</taxon>
        <taxon>Dikarya</taxon>
        <taxon>Basidiomycota</taxon>
        <taxon>Agaricomycotina</taxon>
        <taxon>Agaricomycetes</taxon>
        <taxon>Agaricomycetidae</taxon>
        <taxon>Agaricales</taxon>
        <taxon>Agaricineae</taxon>
        <taxon>Psathyrellaceae</taxon>
        <taxon>Coprinopsis</taxon>
    </lineage>
</organism>
<reference evidence="3 4" key="1">
    <citation type="journal article" date="2010" name="Proc. Natl. Acad. Sci. U.S.A.">
        <title>Insights into evolution of multicellular fungi from the assembled chromosomes of the mushroom Coprinopsis cinerea (Coprinus cinereus).</title>
        <authorList>
            <person name="Stajich J.E."/>
            <person name="Wilke S.K."/>
            <person name="Ahren D."/>
            <person name="Au C.H."/>
            <person name="Birren B.W."/>
            <person name="Borodovsky M."/>
            <person name="Burns C."/>
            <person name="Canback B."/>
            <person name="Casselton L.A."/>
            <person name="Cheng C.K."/>
            <person name="Deng J."/>
            <person name="Dietrich F.S."/>
            <person name="Fargo D.C."/>
            <person name="Farman M.L."/>
            <person name="Gathman A.C."/>
            <person name="Goldberg J."/>
            <person name="Guigo R."/>
            <person name="Hoegger P.J."/>
            <person name="Hooker J.B."/>
            <person name="Huggins A."/>
            <person name="James T.Y."/>
            <person name="Kamada T."/>
            <person name="Kilaru S."/>
            <person name="Kodira C."/>
            <person name="Kues U."/>
            <person name="Kupfer D."/>
            <person name="Kwan H.S."/>
            <person name="Lomsadze A."/>
            <person name="Li W."/>
            <person name="Lilly W.W."/>
            <person name="Ma L.J."/>
            <person name="Mackey A.J."/>
            <person name="Manning G."/>
            <person name="Martin F."/>
            <person name="Muraguchi H."/>
            <person name="Natvig D.O."/>
            <person name="Palmerini H."/>
            <person name="Ramesh M.A."/>
            <person name="Rehmeyer C.J."/>
            <person name="Roe B.A."/>
            <person name="Shenoy N."/>
            <person name="Stanke M."/>
            <person name="Ter-Hovhannisyan V."/>
            <person name="Tunlid A."/>
            <person name="Velagapudi R."/>
            <person name="Vision T.J."/>
            <person name="Zeng Q."/>
            <person name="Zolan M.E."/>
            <person name="Pukkila P.J."/>
        </authorList>
    </citation>
    <scope>NUCLEOTIDE SEQUENCE [LARGE SCALE GENOMIC DNA]</scope>
    <source>
        <strain evidence="4">Okayama-7 / 130 / ATCC MYA-4618 / FGSC 9003</strain>
    </source>
</reference>
<dbReference type="EMBL" id="AACS02000003">
    <property type="protein sequence ID" value="EAU91991.2"/>
    <property type="molecule type" value="Genomic_DNA"/>
</dbReference>
<feature type="compositionally biased region" description="Polar residues" evidence="1">
    <location>
        <begin position="1"/>
        <end position="31"/>
    </location>
</feature>
<dbReference type="STRING" id="240176.A8N4K0"/>
<dbReference type="Pfam" id="PF20231">
    <property type="entry name" value="DUF6589"/>
    <property type="match status" value="1"/>
</dbReference>
<feature type="region of interest" description="Disordered" evidence="1">
    <location>
        <begin position="1"/>
        <end position="135"/>
    </location>
</feature>
<dbReference type="VEuPathDB" id="FungiDB:CC1G_05978"/>
<sequence>MAARSQSFPPYPYSTQLSSPQMHQPATSSTVRGDEGEWEDLYTIDSDDFEDDPTPKVDFLTLLTRHAPRGNIPSQPATPVKPKEPQPIESSSGPVWSSPITGNREQRREKRFQKNQRRKAQQQREQKQARQRAREETVHTLIVQAMGFLKGKGVGLKDILGYIFDPAQGQRALRWKEYFAVPGTASQLLGWFASSEYPDSVRQEVHQWAVTYISSLIAKEARQITESGVLNSTRHPVTAQSVASFDFGAWYEDLAYETAPTAMAMFKAFATSRHVSTHSESRRARTRMVVTSVALACLGEYSRANNLVKRQFTLYLYSTGAQRQTISVLSRVGVCGSYTNLISSRARKKRNSKKADSNSPQTDNDGSAATSSNPLPNPVSTNPDPEVLYEGTLPQLSHSIRTCSRELAATGTAGLILDNINMAFMVGEQVLGRHDSQENGTCATLFPLYQTTVEDLDVEKLRTSFLNARDLQFSDLLFNPDEHQLFRDALIHTILRIIIRYGGPGFKHFENEVENNQPTSAHKIDLHKTELYPLPAMNIDQSSITGNADVDEAIVKELRLDQHPDFLKRARVIIGDQLTVARFRSLETIRAGHETDYEGFFWGVWVPGLFHTKIADAHGVLLTHFGKPSSGSRNPGSLSFHNTVLDRLPITLNSKSAPPKFRIARDLIFTSLYARVLHCLLCVSGAGSLDDYLAKFTTYEDLSKHASEILDQFASRDVVQSMRWKRKVTGDPNEGDMVFENAILFLADALVSREFTDAIKAGDSGRIFLVLKHFAFSFRGNGRLKYAYEMLYIIHNLSSVLPESMRRCVMNNWVLNPSGNPNSWVEGDLVQEHSNLKIKGGYKARGSNASWDWLALIAPCTEALRELANNMHSALGHDQGTKHSDAKLDADIRALMDSLDEHSVYRMQPGRVLDEDDPPVPDVVSVGSEELVSQSNSPLTEFNAAFRMLKRHRQMQPVPDLEDPDDHGVSIATPVLAATDPEAALPTPGSQSPDTNGNLDDEDEDIPTYEELERVLEPELVRIMREVREGLDEAALPRVADDDVAYDMDNIGGDMDSESSDSDDTDSVDEVPDDILFMEATGEEGSL</sequence>
<dbReference type="AlphaFoldDB" id="A8N4K0"/>
<feature type="compositionally biased region" description="Acidic residues" evidence="1">
    <location>
        <begin position="36"/>
        <end position="52"/>
    </location>
</feature>
<feature type="compositionally biased region" description="Polar residues" evidence="1">
    <location>
        <begin position="360"/>
        <end position="383"/>
    </location>
</feature>
<dbReference type="RefSeq" id="XP_001829769.2">
    <property type="nucleotide sequence ID" value="XM_001829717.2"/>
</dbReference>
<feature type="region of interest" description="Disordered" evidence="1">
    <location>
        <begin position="1047"/>
        <end position="1071"/>
    </location>
</feature>
<evidence type="ECO:0000259" key="2">
    <source>
        <dbReference type="Pfam" id="PF20231"/>
    </source>
</evidence>
<gene>
    <name evidence="3" type="ORF">CC1G_05978</name>
</gene>